<keyword evidence="4" id="KW-1185">Reference proteome</keyword>
<accession>A0AAN8FJR6</accession>
<dbReference type="Pfam" id="PF17619">
    <property type="entry name" value="SCVP"/>
    <property type="match status" value="1"/>
</dbReference>
<gene>
    <name evidence="3" type="ORF">GCK32_010380</name>
</gene>
<feature type="region of interest" description="Disordered" evidence="1">
    <location>
        <begin position="121"/>
        <end position="189"/>
    </location>
</feature>
<comment type="caution">
    <text evidence="3">The sequence shown here is derived from an EMBL/GenBank/DDBJ whole genome shotgun (WGS) entry which is preliminary data.</text>
</comment>
<evidence type="ECO:0000256" key="1">
    <source>
        <dbReference type="SAM" id="MobiDB-lite"/>
    </source>
</evidence>
<name>A0AAN8FJR6_TRICO</name>
<evidence type="ECO:0000313" key="4">
    <source>
        <dbReference type="Proteomes" id="UP001331761"/>
    </source>
</evidence>
<feature type="chain" id="PRO_5043016386" evidence="2">
    <location>
        <begin position="17"/>
        <end position="189"/>
    </location>
</feature>
<reference evidence="3 4" key="1">
    <citation type="submission" date="2019-10" db="EMBL/GenBank/DDBJ databases">
        <title>Assembly and Annotation for the nematode Trichostrongylus colubriformis.</title>
        <authorList>
            <person name="Martin J."/>
        </authorList>
    </citation>
    <scope>NUCLEOTIDE SEQUENCE [LARGE SCALE GENOMIC DNA]</scope>
    <source>
        <strain evidence="3">G859</strain>
        <tissue evidence="3">Whole worm</tissue>
    </source>
</reference>
<evidence type="ECO:0000313" key="3">
    <source>
        <dbReference type="EMBL" id="KAK5978080.1"/>
    </source>
</evidence>
<dbReference type="PROSITE" id="PS51257">
    <property type="entry name" value="PROKAR_LIPOPROTEIN"/>
    <property type="match status" value="1"/>
</dbReference>
<feature type="compositionally biased region" description="Pro residues" evidence="1">
    <location>
        <begin position="121"/>
        <end position="180"/>
    </location>
</feature>
<evidence type="ECO:0000256" key="2">
    <source>
        <dbReference type="SAM" id="SignalP"/>
    </source>
</evidence>
<dbReference type="InterPro" id="IPR035126">
    <property type="entry name" value="SCVP"/>
</dbReference>
<dbReference type="EMBL" id="WIXE01009837">
    <property type="protein sequence ID" value="KAK5978080.1"/>
    <property type="molecule type" value="Genomic_DNA"/>
</dbReference>
<feature type="signal peptide" evidence="2">
    <location>
        <begin position="1"/>
        <end position="16"/>
    </location>
</feature>
<dbReference type="PRINTS" id="PR01217">
    <property type="entry name" value="PRICHEXTENSN"/>
</dbReference>
<dbReference type="AlphaFoldDB" id="A0AAN8FJR6"/>
<proteinExistence type="predicted"/>
<protein>
    <submittedName>
        <fullName evidence="3">Uncharacterized protein</fullName>
    </submittedName>
</protein>
<dbReference type="Proteomes" id="UP001331761">
    <property type="component" value="Unassembled WGS sequence"/>
</dbReference>
<keyword evidence="2" id="KW-0732">Signal</keyword>
<sequence length="189" mass="19952">MERLIFALTVAGATLACSPDVIGKGSNIASVHLITMAKYETSKVEEYMDHFSDTKIKENSKPIGDFMGLESANISGFFSYKFYLADCDCEKVRLWMDKIVKDLKYFKDKMVDCYVLESTAPTPPAPSAPTAPPAPPAPPPPPAPPGPSAPPAPPAPTAPPAPSAPPAPPAPTAPPAPPKPTMGQLIFNP</sequence>
<organism evidence="3 4">
    <name type="scientific">Trichostrongylus colubriformis</name>
    <name type="common">Black scour worm</name>
    <dbReference type="NCBI Taxonomy" id="6319"/>
    <lineage>
        <taxon>Eukaryota</taxon>
        <taxon>Metazoa</taxon>
        <taxon>Ecdysozoa</taxon>
        <taxon>Nematoda</taxon>
        <taxon>Chromadorea</taxon>
        <taxon>Rhabditida</taxon>
        <taxon>Rhabditina</taxon>
        <taxon>Rhabditomorpha</taxon>
        <taxon>Strongyloidea</taxon>
        <taxon>Trichostrongylidae</taxon>
        <taxon>Trichostrongylus</taxon>
    </lineage>
</organism>